<dbReference type="RefSeq" id="WP_150449233.1">
    <property type="nucleotide sequence ID" value="NZ_VYSA01000002.1"/>
</dbReference>
<evidence type="ECO:0000256" key="2">
    <source>
        <dbReference type="ARBA" id="ARBA00009347"/>
    </source>
</evidence>
<dbReference type="SUPFAM" id="SSF56645">
    <property type="entry name" value="Acyl-CoA dehydrogenase NM domain-like"/>
    <property type="match status" value="1"/>
</dbReference>
<reference evidence="9" key="1">
    <citation type="submission" date="2019-09" db="EMBL/GenBank/DDBJ databases">
        <title>Mumia zhuanghuii sp. nov. isolated from the intestinal contents of plateau pika (Ochotona curzoniae) in the Qinghai-Tibet plateau of China.</title>
        <authorList>
            <person name="Tian Z."/>
        </authorList>
    </citation>
    <scope>NUCLEOTIDE SEQUENCE [LARGE SCALE GENOMIC DNA]</scope>
    <source>
        <strain evidence="9">JCM 30598</strain>
    </source>
</reference>
<dbReference type="Gene3D" id="1.10.540.10">
    <property type="entry name" value="Acyl-CoA dehydrogenase/oxidase, N-terminal domain"/>
    <property type="match status" value="1"/>
</dbReference>
<organism evidence="8 9">
    <name type="scientific">Microbacterium rhizomatis</name>
    <dbReference type="NCBI Taxonomy" id="1631477"/>
    <lineage>
        <taxon>Bacteria</taxon>
        <taxon>Bacillati</taxon>
        <taxon>Actinomycetota</taxon>
        <taxon>Actinomycetes</taxon>
        <taxon>Micrococcales</taxon>
        <taxon>Microbacteriaceae</taxon>
        <taxon>Microbacterium</taxon>
    </lineage>
</organism>
<dbReference type="InterPro" id="IPR009075">
    <property type="entry name" value="AcylCo_DH/oxidase_C"/>
</dbReference>
<dbReference type="InterPro" id="IPR013786">
    <property type="entry name" value="AcylCoA_DH/ox_N"/>
</dbReference>
<evidence type="ECO:0000313" key="8">
    <source>
        <dbReference type="EMBL" id="KAA9108201.1"/>
    </source>
</evidence>
<dbReference type="GO" id="GO:0003995">
    <property type="term" value="F:acyl-CoA dehydrogenase activity"/>
    <property type="evidence" value="ECO:0007669"/>
    <property type="project" value="TreeGrafter"/>
</dbReference>
<feature type="domain" description="Acyl-CoA dehydrogenase/oxidase C-terminal" evidence="6">
    <location>
        <begin position="201"/>
        <end position="331"/>
    </location>
</feature>
<dbReference type="PANTHER" id="PTHR43884:SF20">
    <property type="entry name" value="ACYL-COA DEHYDROGENASE FADE28"/>
    <property type="match status" value="1"/>
</dbReference>
<dbReference type="OrthoDB" id="7328575at2"/>
<evidence type="ECO:0000313" key="9">
    <source>
        <dbReference type="Proteomes" id="UP000325827"/>
    </source>
</evidence>
<feature type="domain" description="Acyl-CoA dehydrogenase/oxidase N-terminal" evidence="7">
    <location>
        <begin position="19"/>
        <end position="118"/>
    </location>
</feature>
<dbReference type="EMBL" id="VYSA01000002">
    <property type="protein sequence ID" value="KAA9108201.1"/>
    <property type="molecule type" value="Genomic_DNA"/>
</dbReference>
<evidence type="ECO:0000256" key="5">
    <source>
        <dbReference type="ARBA" id="ARBA00023002"/>
    </source>
</evidence>
<dbReference type="InterPro" id="IPR037069">
    <property type="entry name" value="AcylCoA_DH/ox_N_sf"/>
</dbReference>
<comment type="caution">
    <text evidence="8">The sequence shown here is derived from an EMBL/GenBank/DDBJ whole genome shotgun (WGS) entry which is preliminary data.</text>
</comment>
<evidence type="ECO:0000259" key="6">
    <source>
        <dbReference type="Pfam" id="PF00441"/>
    </source>
</evidence>
<keyword evidence="3" id="KW-0285">Flavoprotein</keyword>
<dbReference type="Gene3D" id="1.20.140.10">
    <property type="entry name" value="Butyryl-CoA Dehydrogenase, subunit A, domain 3"/>
    <property type="match status" value="1"/>
</dbReference>
<evidence type="ECO:0000256" key="3">
    <source>
        <dbReference type="ARBA" id="ARBA00022630"/>
    </source>
</evidence>
<comment type="similarity">
    <text evidence="2">Belongs to the acyl-CoA dehydrogenase family.</text>
</comment>
<sequence length="341" mass="36204">MIETDVDTERRELAELSDDLLERFCSVEHLRGCLDQGRAHSPELWGRLAEAGLISAIVGEDFGGIGLTPAHLSGVLYNLGRHAAPEPFLETAVVAATVLGASSWPEASAWLERVAAGDAIVAIRLDGAPHVAFARDADLLLDIGQDDSVRVFTADQLEITDLDSLDALRPVTAVAYRTEGVALPVSADSIRYARALAIAGAACLLAGATNRLLELTVDYVTLRRQFDRPVGSFQAVKHKIADVAVMADMARSAALSAIDGAGEPAGFRRAAAAKAYAGDAAHLANVHALQLHGGIGFTWEYHLHIWLKRAMSLSAAYGTTRSLRRALARDLLAEIGGAGSR</sequence>
<dbReference type="GO" id="GO:0050660">
    <property type="term" value="F:flavin adenine dinucleotide binding"/>
    <property type="evidence" value="ECO:0007669"/>
    <property type="project" value="InterPro"/>
</dbReference>
<dbReference type="AlphaFoldDB" id="A0A5J5J100"/>
<evidence type="ECO:0000256" key="4">
    <source>
        <dbReference type="ARBA" id="ARBA00022827"/>
    </source>
</evidence>
<keyword evidence="9" id="KW-1185">Reference proteome</keyword>
<evidence type="ECO:0000256" key="1">
    <source>
        <dbReference type="ARBA" id="ARBA00001974"/>
    </source>
</evidence>
<comment type="cofactor">
    <cofactor evidence="1">
        <name>FAD</name>
        <dbReference type="ChEBI" id="CHEBI:57692"/>
    </cofactor>
</comment>
<dbReference type="PANTHER" id="PTHR43884">
    <property type="entry name" value="ACYL-COA DEHYDROGENASE"/>
    <property type="match status" value="1"/>
</dbReference>
<protein>
    <submittedName>
        <fullName evidence="8">Acyl-CoA dehydrogenase</fullName>
    </submittedName>
</protein>
<dbReference type="Proteomes" id="UP000325827">
    <property type="component" value="Unassembled WGS sequence"/>
</dbReference>
<dbReference type="Pfam" id="PF00441">
    <property type="entry name" value="Acyl-CoA_dh_1"/>
    <property type="match status" value="1"/>
</dbReference>
<dbReference type="Pfam" id="PF02771">
    <property type="entry name" value="Acyl-CoA_dh_N"/>
    <property type="match status" value="1"/>
</dbReference>
<dbReference type="SUPFAM" id="SSF47203">
    <property type="entry name" value="Acyl-CoA dehydrogenase C-terminal domain-like"/>
    <property type="match status" value="1"/>
</dbReference>
<proteinExistence type="inferred from homology"/>
<dbReference type="InterPro" id="IPR036250">
    <property type="entry name" value="AcylCo_DH-like_C"/>
</dbReference>
<gene>
    <name evidence="8" type="ORF">F6B43_12445</name>
</gene>
<keyword evidence="4" id="KW-0274">FAD</keyword>
<dbReference type="InterPro" id="IPR009100">
    <property type="entry name" value="AcylCoA_DH/oxidase_NM_dom_sf"/>
</dbReference>
<accession>A0A5J5J100</accession>
<evidence type="ECO:0000259" key="7">
    <source>
        <dbReference type="Pfam" id="PF02771"/>
    </source>
</evidence>
<keyword evidence="5" id="KW-0560">Oxidoreductase</keyword>
<name>A0A5J5J100_9MICO</name>